<dbReference type="AlphaFoldDB" id="A0A397JAP0"/>
<name>A0A397JAP0_9GLOM</name>
<dbReference type="EMBL" id="PQFF01000063">
    <property type="protein sequence ID" value="RHZ85415.1"/>
    <property type="molecule type" value="Genomic_DNA"/>
</dbReference>
<accession>A0A397JAP0</accession>
<organism evidence="1 2">
    <name type="scientific">Diversispora epigaea</name>
    <dbReference type="NCBI Taxonomy" id="1348612"/>
    <lineage>
        <taxon>Eukaryota</taxon>
        <taxon>Fungi</taxon>
        <taxon>Fungi incertae sedis</taxon>
        <taxon>Mucoromycota</taxon>
        <taxon>Glomeromycotina</taxon>
        <taxon>Glomeromycetes</taxon>
        <taxon>Diversisporales</taxon>
        <taxon>Diversisporaceae</taxon>
        <taxon>Diversispora</taxon>
    </lineage>
</organism>
<proteinExistence type="predicted"/>
<keyword evidence="2" id="KW-1185">Reference proteome</keyword>
<sequence>MNGQEYLLVSYADASKELEWHPKSNLRNSEQLIQEFKSKSKIKSKVKNINHIQQHEETPKYSALSMVRLISDFDDVSIDTEVKEEVEEIISKCNILPEDTSQEVIYSDDDNSIMNTDSGIY</sequence>
<gene>
    <name evidence="1" type="ORF">Glove_66g55</name>
</gene>
<comment type="caution">
    <text evidence="1">The sequence shown here is derived from an EMBL/GenBank/DDBJ whole genome shotgun (WGS) entry which is preliminary data.</text>
</comment>
<reference evidence="1 2" key="1">
    <citation type="submission" date="2018-08" db="EMBL/GenBank/DDBJ databases">
        <title>Genome and evolution of the arbuscular mycorrhizal fungus Diversispora epigaea (formerly Glomus versiforme) and its bacterial endosymbionts.</title>
        <authorList>
            <person name="Sun X."/>
            <person name="Fei Z."/>
            <person name="Harrison M."/>
        </authorList>
    </citation>
    <scope>NUCLEOTIDE SEQUENCE [LARGE SCALE GENOMIC DNA]</scope>
    <source>
        <strain evidence="1 2">IT104</strain>
    </source>
</reference>
<evidence type="ECO:0000313" key="2">
    <source>
        <dbReference type="Proteomes" id="UP000266861"/>
    </source>
</evidence>
<evidence type="ECO:0000313" key="1">
    <source>
        <dbReference type="EMBL" id="RHZ85415.1"/>
    </source>
</evidence>
<dbReference type="Proteomes" id="UP000266861">
    <property type="component" value="Unassembled WGS sequence"/>
</dbReference>
<protein>
    <submittedName>
        <fullName evidence="1">Uncharacterized protein</fullName>
    </submittedName>
</protein>